<evidence type="ECO:0000256" key="13">
    <source>
        <dbReference type="ARBA" id="ARBA00051399"/>
    </source>
</evidence>
<keyword evidence="3" id="KW-0597">Phosphoprotein</keyword>
<accession>A0A8B8FUX9</accession>
<dbReference type="GO" id="GO:0140861">
    <property type="term" value="P:DNA repair-dependent chromatin remodeling"/>
    <property type="evidence" value="ECO:0007669"/>
    <property type="project" value="UniProtKB-ARBA"/>
</dbReference>
<name>A0A8B8FUX9_9HEMI</name>
<gene>
    <name evidence="18" type="primary">LOC112686178</name>
</gene>
<dbReference type="Gene3D" id="3.40.50.1220">
    <property type="entry name" value="TPP-binding domain"/>
    <property type="match status" value="1"/>
</dbReference>
<evidence type="ECO:0000256" key="1">
    <source>
        <dbReference type="ARBA" id="ARBA00001947"/>
    </source>
</evidence>
<comment type="catalytic activity">
    <reaction evidence="11">
        <text>N(6)-decanoyl-L-lysyl-[protein] + NAD(+) + H2O = 2''-O-decanoyl-ADP-D-ribose + nicotinamide + L-lysyl-[protein]</text>
        <dbReference type="Rhea" id="RHEA:70631"/>
        <dbReference type="Rhea" id="RHEA-COMP:9752"/>
        <dbReference type="Rhea" id="RHEA-COMP:17932"/>
        <dbReference type="ChEBI" id="CHEBI:15377"/>
        <dbReference type="ChEBI" id="CHEBI:17154"/>
        <dbReference type="ChEBI" id="CHEBI:29969"/>
        <dbReference type="ChEBI" id="CHEBI:57540"/>
        <dbReference type="ChEBI" id="CHEBI:143222"/>
        <dbReference type="ChEBI" id="CHEBI:189688"/>
    </reaction>
    <physiologicalReaction direction="left-to-right" evidence="11">
        <dbReference type="Rhea" id="RHEA:70632"/>
    </physiologicalReaction>
</comment>
<evidence type="ECO:0000313" key="17">
    <source>
        <dbReference type="Proteomes" id="UP000694846"/>
    </source>
</evidence>
<evidence type="ECO:0000256" key="7">
    <source>
        <dbReference type="ARBA" id="ARBA00023027"/>
    </source>
</evidence>
<dbReference type="PANTHER" id="PTHR11085:SF1">
    <property type="entry name" value="NAD-DEPENDENT PROTEIN DEACETYLASE SIRTUIN-7"/>
    <property type="match status" value="1"/>
</dbReference>
<dbReference type="Proteomes" id="UP000694846">
    <property type="component" value="Unplaced"/>
</dbReference>
<feature type="binding site" evidence="15">
    <location>
        <position position="228"/>
    </location>
    <ligand>
        <name>Zn(2+)</name>
        <dbReference type="ChEBI" id="CHEBI:29105"/>
    </ligand>
</feature>
<sequence length="629" mass="72075">MDNQKICKLKFRKRKAASNISFCMKKERNASNKKILEIIQKPLAERTIDDKEILNTCKDTVQKISQRLDRQKKLKERLQEFEDPIEVIDSKCEELAKAIASASSFIVYTGAGISTAAKIPDYRGSNGIWTLLDQGKDIGCHDLSQAEPTLTHMALYRLYREGLLGHVVSQNCDGLHLRSGLPRPALSEVHGNMFIEVCNNCKPNRHYLRMFDVTEHTARYNHKTLRLCYACHKPLKDTIVHFGERGKLQWPINWSTACKHAEKTDVILCLGSSLKVLKKYPWLWSMDRPAKKRPNLYIVNLQWTPKDDQATLKINGKCDEIMKKVMSILNLDIPKYQRCLDPIFHHATMLVPAEEHTTVHPVLAVPTDDVKKNDINITTKCEKLELDLSNYKNNTKMCSGSKDQSINQPFDLNSIKLENVTSIVDKNESLSLPSCSSMDIVPNLSHFWRPFIEGVEQNSLDNRNMLSLVEPIVPYLNSFFINNMETLGLSPTPVDQFYKNFVYQACIGLAAVEKLQIEKKLTNNSNKKKKDVAEEKDDTKKTDVSISRYCTFCHPVYGSTKCLFYHRYESKFKENVDTCLCCDDDTDDEDENEPKNDDIADKNDEVIEKAKVTAGWFGKGYKKRIKKKK</sequence>
<comment type="catalytic activity">
    <reaction evidence="13">
        <text>N(6)-propanoyl-L-lysyl-[protein] + NAD(+) + H2O = 3''-O-propanoyl-ADP-D-ribose + nicotinamide + L-lysyl-[protein]</text>
        <dbReference type="Rhea" id="RHEA:23500"/>
        <dbReference type="Rhea" id="RHEA-COMP:9752"/>
        <dbReference type="Rhea" id="RHEA-COMP:13758"/>
        <dbReference type="ChEBI" id="CHEBI:15377"/>
        <dbReference type="ChEBI" id="CHEBI:17154"/>
        <dbReference type="ChEBI" id="CHEBI:29969"/>
        <dbReference type="ChEBI" id="CHEBI:57540"/>
        <dbReference type="ChEBI" id="CHEBI:138019"/>
        <dbReference type="ChEBI" id="CHEBI:145015"/>
    </reaction>
    <physiologicalReaction direction="left-to-right" evidence="13">
        <dbReference type="Rhea" id="RHEA:23501"/>
    </physiologicalReaction>
</comment>
<evidence type="ECO:0000256" key="15">
    <source>
        <dbReference type="PROSITE-ProRule" id="PRU00236"/>
    </source>
</evidence>
<dbReference type="SUPFAM" id="SSF52467">
    <property type="entry name" value="DHS-like NAD/FAD-binding domain"/>
    <property type="match status" value="1"/>
</dbReference>
<keyword evidence="5 15" id="KW-0479">Metal-binding</keyword>
<dbReference type="InterPro" id="IPR026590">
    <property type="entry name" value="Ssirtuin_cat_dom"/>
</dbReference>
<evidence type="ECO:0000256" key="8">
    <source>
        <dbReference type="ARBA" id="ARBA00038170"/>
    </source>
</evidence>
<dbReference type="GO" id="GO:0000785">
    <property type="term" value="C:chromatin"/>
    <property type="evidence" value="ECO:0007669"/>
    <property type="project" value="UniProtKB-ARBA"/>
</dbReference>
<reference evidence="18" key="1">
    <citation type="submission" date="2025-08" db="UniProtKB">
        <authorList>
            <consortium name="RefSeq"/>
        </authorList>
    </citation>
    <scope>IDENTIFICATION</scope>
    <source>
        <tissue evidence="18">Whole body</tissue>
    </source>
</reference>
<keyword evidence="4" id="KW-0808">Transferase</keyword>
<dbReference type="GO" id="GO:0005634">
    <property type="term" value="C:nucleus"/>
    <property type="evidence" value="ECO:0007669"/>
    <property type="project" value="TreeGrafter"/>
</dbReference>
<dbReference type="GO" id="GO:0046872">
    <property type="term" value="F:metal ion binding"/>
    <property type="evidence" value="ECO:0007669"/>
    <property type="project" value="UniProtKB-KW"/>
</dbReference>
<feature type="active site" description="Proton acceptor" evidence="15">
    <location>
        <position position="190"/>
    </location>
</feature>
<comment type="catalytic activity">
    <reaction evidence="14">
        <text>N(6)-glutaryl-L-lysyl-[protein] + NAD(+) + H2O = 2''-O-glutaryl-ADP-D-ribose + nicotinamide + L-lysyl-[protein]</text>
        <dbReference type="Rhea" id="RHEA:47664"/>
        <dbReference type="Rhea" id="RHEA-COMP:9752"/>
        <dbReference type="Rhea" id="RHEA-COMP:11875"/>
        <dbReference type="ChEBI" id="CHEBI:15377"/>
        <dbReference type="ChEBI" id="CHEBI:17154"/>
        <dbReference type="ChEBI" id="CHEBI:29969"/>
        <dbReference type="ChEBI" id="CHEBI:57540"/>
        <dbReference type="ChEBI" id="CHEBI:87828"/>
        <dbReference type="ChEBI" id="CHEBI:87829"/>
    </reaction>
    <physiologicalReaction direction="left-to-right" evidence="14">
        <dbReference type="Rhea" id="RHEA:47665"/>
    </physiologicalReaction>
</comment>
<dbReference type="OrthoDB" id="2919105at2759"/>
<evidence type="ECO:0000256" key="6">
    <source>
        <dbReference type="ARBA" id="ARBA00022833"/>
    </source>
</evidence>
<dbReference type="InterPro" id="IPR050134">
    <property type="entry name" value="NAD-dep_sirtuin_deacylases"/>
</dbReference>
<feature type="binding site" evidence="15">
    <location>
        <position position="231"/>
    </location>
    <ligand>
        <name>Zn(2+)</name>
        <dbReference type="ChEBI" id="CHEBI:29105"/>
    </ligand>
</feature>
<evidence type="ECO:0000256" key="12">
    <source>
        <dbReference type="ARBA" id="ARBA00051105"/>
    </source>
</evidence>
<evidence type="ECO:0000259" key="16">
    <source>
        <dbReference type="PROSITE" id="PS50305"/>
    </source>
</evidence>
<comment type="similarity">
    <text evidence="8">Belongs to the sirtuin family. Class IV subfamily.</text>
</comment>
<dbReference type="CTD" id="51547"/>
<dbReference type="Pfam" id="PF02146">
    <property type="entry name" value="SIR2"/>
    <property type="match status" value="1"/>
</dbReference>
<dbReference type="CDD" id="cd01410">
    <property type="entry name" value="SIRT7"/>
    <property type="match status" value="1"/>
</dbReference>
<evidence type="ECO:0000256" key="11">
    <source>
        <dbReference type="ARBA" id="ARBA00050237"/>
    </source>
</evidence>
<dbReference type="GO" id="GO:0010468">
    <property type="term" value="P:regulation of gene expression"/>
    <property type="evidence" value="ECO:0007669"/>
    <property type="project" value="UniProtKB-ARBA"/>
</dbReference>
<organism evidence="17 18">
    <name type="scientific">Sipha flava</name>
    <name type="common">yellow sugarcane aphid</name>
    <dbReference type="NCBI Taxonomy" id="143950"/>
    <lineage>
        <taxon>Eukaryota</taxon>
        <taxon>Metazoa</taxon>
        <taxon>Ecdysozoa</taxon>
        <taxon>Arthropoda</taxon>
        <taxon>Hexapoda</taxon>
        <taxon>Insecta</taxon>
        <taxon>Pterygota</taxon>
        <taxon>Neoptera</taxon>
        <taxon>Paraneoptera</taxon>
        <taxon>Hemiptera</taxon>
        <taxon>Sternorrhyncha</taxon>
        <taxon>Aphidomorpha</taxon>
        <taxon>Aphidoidea</taxon>
        <taxon>Aphididae</taxon>
        <taxon>Sipha</taxon>
    </lineage>
</organism>
<proteinExistence type="inferred from homology"/>
<dbReference type="PROSITE" id="PS50305">
    <property type="entry name" value="SIRTUIN"/>
    <property type="match status" value="1"/>
</dbReference>
<comment type="catalytic activity">
    <reaction evidence="12">
        <text>N(6)-succinyl-L-lysyl-[protein] + NAD(+) + H2O = 2''-O-succinyl-ADP-D-ribose + nicotinamide + L-lysyl-[protein]</text>
        <dbReference type="Rhea" id="RHEA:47668"/>
        <dbReference type="Rhea" id="RHEA-COMP:9752"/>
        <dbReference type="Rhea" id="RHEA-COMP:11877"/>
        <dbReference type="ChEBI" id="CHEBI:15377"/>
        <dbReference type="ChEBI" id="CHEBI:17154"/>
        <dbReference type="ChEBI" id="CHEBI:29969"/>
        <dbReference type="ChEBI" id="CHEBI:57540"/>
        <dbReference type="ChEBI" id="CHEBI:87830"/>
        <dbReference type="ChEBI" id="CHEBI:87832"/>
    </reaction>
    <physiologicalReaction direction="left-to-right" evidence="12">
        <dbReference type="Rhea" id="RHEA:47669"/>
    </physiologicalReaction>
</comment>
<evidence type="ECO:0000256" key="4">
    <source>
        <dbReference type="ARBA" id="ARBA00022679"/>
    </source>
</evidence>
<evidence type="ECO:0000256" key="9">
    <source>
        <dbReference type="ARBA" id="ARBA00041832"/>
    </source>
</evidence>
<dbReference type="AlphaFoldDB" id="A0A8B8FUX9"/>
<dbReference type="InterPro" id="IPR003000">
    <property type="entry name" value="Sirtuin"/>
</dbReference>
<comment type="cofactor">
    <cofactor evidence="1">
        <name>Zn(2+)</name>
        <dbReference type="ChEBI" id="CHEBI:29105"/>
    </cofactor>
</comment>
<evidence type="ECO:0000256" key="5">
    <source>
        <dbReference type="ARBA" id="ARBA00022723"/>
    </source>
</evidence>
<dbReference type="PANTHER" id="PTHR11085">
    <property type="entry name" value="NAD-DEPENDENT PROTEIN DEACYLASE SIRTUIN-5, MITOCHONDRIAL-RELATED"/>
    <property type="match status" value="1"/>
</dbReference>
<evidence type="ECO:0000256" key="10">
    <source>
        <dbReference type="ARBA" id="ARBA00043038"/>
    </source>
</evidence>
<dbReference type="FunFam" id="3.40.50.1220:FF:000038">
    <property type="entry name" value="NAD-dependent protein deacetylase sirtuin-6 isoform X2"/>
    <property type="match status" value="1"/>
</dbReference>
<dbReference type="GO" id="GO:0035861">
    <property type="term" value="C:site of double-strand break"/>
    <property type="evidence" value="ECO:0007669"/>
    <property type="project" value="UniProtKB-ARBA"/>
</dbReference>
<evidence type="ECO:0000256" key="3">
    <source>
        <dbReference type="ARBA" id="ARBA00022553"/>
    </source>
</evidence>
<feature type="binding site" evidence="15">
    <location>
        <position position="201"/>
    </location>
    <ligand>
        <name>Zn(2+)</name>
        <dbReference type="ChEBI" id="CHEBI:29105"/>
    </ligand>
</feature>
<dbReference type="InterPro" id="IPR029035">
    <property type="entry name" value="DHS-like_NAD/FAD-binding_dom"/>
</dbReference>
<feature type="domain" description="Deacetylase sirtuin-type" evidence="16">
    <location>
        <begin position="85"/>
        <end position="332"/>
    </location>
</feature>
<dbReference type="Gene3D" id="2.20.28.200">
    <property type="match status" value="1"/>
</dbReference>
<dbReference type="GO" id="GO:0097372">
    <property type="term" value="F:histone H3K18 deacetylase activity, NAD-dependent"/>
    <property type="evidence" value="ECO:0007669"/>
    <property type="project" value="TreeGrafter"/>
</dbReference>
<dbReference type="RefSeq" id="XP_025414160.1">
    <property type="nucleotide sequence ID" value="XM_025558375.1"/>
</dbReference>
<dbReference type="FunFam" id="2.20.28.200:FF:000002">
    <property type="entry name" value="NAD-dependent deacetylase sirtuin-7"/>
    <property type="match status" value="1"/>
</dbReference>
<keyword evidence="6 15" id="KW-0862">Zinc</keyword>
<evidence type="ECO:0000256" key="2">
    <source>
        <dbReference type="ARBA" id="ARBA00012928"/>
    </source>
</evidence>
<dbReference type="GeneID" id="112686178"/>
<dbReference type="EC" id="2.3.1.286" evidence="2"/>
<feature type="binding site" evidence="15">
    <location>
        <position position="198"/>
    </location>
    <ligand>
        <name>Zn(2+)</name>
        <dbReference type="ChEBI" id="CHEBI:29105"/>
    </ligand>
</feature>
<dbReference type="GO" id="GO:0070403">
    <property type="term" value="F:NAD+ binding"/>
    <property type="evidence" value="ECO:0007669"/>
    <property type="project" value="InterPro"/>
</dbReference>
<keyword evidence="7" id="KW-0520">NAD</keyword>
<evidence type="ECO:0000256" key="14">
    <source>
        <dbReference type="ARBA" id="ARBA00052763"/>
    </source>
</evidence>
<protein>
    <recommendedName>
        <fullName evidence="2">protein acetyllysine N-acetyltransferase</fullName>
        <ecNumber evidence="2">2.3.1.286</ecNumber>
    </recommendedName>
    <alternativeName>
        <fullName evidence="10">Regulatory protein SIR2 homolog 7</fullName>
    </alternativeName>
    <alternativeName>
        <fullName evidence="9">SIR2-like protein 7</fullName>
    </alternativeName>
</protein>
<keyword evidence="17" id="KW-1185">Reference proteome</keyword>
<evidence type="ECO:0000313" key="18">
    <source>
        <dbReference type="RefSeq" id="XP_025414160.1"/>
    </source>
</evidence>